<keyword evidence="2" id="KW-0547">Nucleotide-binding</keyword>
<evidence type="ECO:0000259" key="5">
    <source>
        <dbReference type="Pfam" id="PF00288"/>
    </source>
</evidence>
<keyword evidence="7" id="KW-1185">Reference proteome</keyword>
<dbReference type="Gene3D" id="3.30.230.10">
    <property type="match status" value="1"/>
</dbReference>
<reference evidence="6" key="1">
    <citation type="submission" date="2020-10" db="EMBL/GenBank/DDBJ databases">
        <authorList>
            <person name="Abbas A."/>
            <person name="Razzaq R."/>
            <person name="Waqas M."/>
            <person name="Abbas N."/>
            <person name="Nielsen T.K."/>
            <person name="Hansen L.H."/>
            <person name="Hussain S."/>
            <person name="Shahid M."/>
        </authorList>
    </citation>
    <scope>NUCLEOTIDE SEQUENCE</scope>
    <source>
        <strain evidence="6">S14</strain>
    </source>
</reference>
<proteinExistence type="predicted"/>
<dbReference type="NCBIfam" id="NF011202">
    <property type="entry name" value="PRK14608.1"/>
    <property type="match status" value="1"/>
</dbReference>
<dbReference type="InterPro" id="IPR006204">
    <property type="entry name" value="GHMP_kinase_N_dom"/>
</dbReference>
<keyword evidence="4" id="KW-0067">ATP-binding</keyword>
<dbReference type="InterPro" id="IPR020568">
    <property type="entry name" value="Ribosomal_Su5_D2-typ_SF"/>
</dbReference>
<gene>
    <name evidence="6" type="ORF">IHQ68_13150</name>
</gene>
<organism evidence="6 7">
    <name type="scientific">Chelatococcus sambhunathii</name>
    <dbReference type="NCBI Taxonomy" id="363953"/>
    <lineage>
        <taxon>Bacteria</taxon>
        <taxon>Pseudomonadati</taxon>
        <taxon>Pseudomonadota</taxon>
        <taxon>Alphaproteobacteria</taxon>
        <taxon>Hyphomicrobiales</taxon>
        <taxon>Chelatococcaceae</taxon>
        <taxon>Chelatococcus</taxon>
    </lineage>
</organism>
<dbReference type="Pfam" id="PF00288">
    <property type="entry name" value="GHMP_kinases_N"/>
    <property type="match status" value="1"/>
</dbReference>
<evidence type="ECO:0000256" key="4">
    <source>
        <dbReference type="ARBA" id="ARBA00022840"/>
    </source>
</evidence>
<evidence type="ECO:0000256" key="1">
    <source>
        <dbReference type="ARBA" id="ARBA00022679"/>
    </source>
</evidence>
<dbReference type="RefSeq" id="WP_309392518.1">
    <property type="nucleotide sequence ID" value="NZ_JADBEO010000027.1"/>
</dbReference>
<feature type="domain" description="GHMP kinase N-terminal" evidence="5">
    <location>
        <begin position="69"/>
        <end position="144"/>
    </location>
</feature>
<protein>
    <submittedName>
        <fullName evidence="6">4-(Cytidine 5'-diphospho)-2-C-methyl-D-erythritol kinase</fullName>
        <ecNumber evidence="6">2.7.1.148</ecNumber>
    </submittedName>
</protein>
<dbReference type="InterPro" id="IPR014721">
    <property type="entry name" value="Ribsml_uS5_D2-typ_fold_subgr"/>
</dbReference>
<feature type="non-terminal residue" evidence="6">
    <location>
        <position position="208"/>
    </location>
</feature>
<dbReference type="EC" id="2.7.1.148" evidence="6"/>
<dbReference type="GO" id="GO:0050515">
    <property type="term" value="F:4-(cytidine 5'-diphospho)-2-C-methyl-D-erythritol kinase activity"/>
    <property type="evidence" value="ECO:0007669"/>
    <property type="project" value="UniProtKB-EC"/>
</dbReference>
<comment type="caution">
    <text evidence="6">The sequence shown here is derived from an EMBL/GenBank/DDBJ whole genome shotgun (WGS) entry which is preliminary data.</text>
</comment>
<dbReference type="Proteomes" id="UP001181622">
    <property type="component" value="Unassembled WGS sequence"/>
</dbReference>
<evidence type="ECO:0000256" key="2">
    <source>
        <dbReference type="ARBA" id="ARBA00022741"/>
    </source>
</evidence>
<keyword evidence="1 6" id="KW-0808">Transferase</keyword>
<keyword evidence="3 6" id="KW-0418">Kinase</keyword>
<sequence>MPLTERAPAKVNLSLHVLGRRADGFHELDSVVAFAGCAADVVTLEPERDLALAAVDGPFAPAAGPDTDNLVLRAARAAAERIEGLRLGAFGLTKRIPVAAGLGGGSADAGAALRLIARLNELPSDDPRLVEAAAATGSDVPVCLRSCAARMTGRGEGVEPVDLPPLAAVLANPLKGLSTADVFRGLGLAPGSGPSAAELHARRSPPYP</sequence>
<dbReference type="PANTHER" id="PTHR43527:SF2">
    <property type="entry name" value="4-DIPHOSPHOCYTIDYL-2-C-METHYL-D-ERYTHRITOL KINASE, CHLOROPLASTIC"/>
    <property type="match status" value="1"/>
</dbReference>
<dbReference type="EMBL" id="JADBEO010000027">
    <property type="protein sequence ID" value="MDR4307565.1"/>
    <property type="molecule type" value="Genomic_DNA"/>
</dbReference>
<evidence type="ECO:0000256" key="3">
    <source>
        <dbReference type="ARBA" id="ARBA00022777"/>
    </source>
</evidence>
<accession>A0ABU1DI37</accession>
<name>A0ABU1DI37_9HYPH</name>
<dbReference type="PANTHER" id="PTHR43527">
    <property type="entry name" value="4-DIPHOSPHOCYTIDYL-2-C-METHYL-D-ERYTHRITOL KINASE, CHLOROPLASTIC"/>
    <property type="match status" value="1"/>
</dbReference>
<evidence type="ECO:0000313" key="6">
    <source>
        <dbReference type="EMBL" id="MDR4307565.1"/>
    </source>
</evidence>
<dbReference type="SUPFAM" id="SSF54211">
    <property type="entry name" value="Ribosomal protein S5 domain 2-like"/>
    <property type="match status" value="1"/>
</dbReference>
<evidence type="ECO:0000313" key="7">
    <source>
        <dbReference type="Proteomes" id="UP001181622"/>
    </source>
</evidence>